<organism evidence="2">
    <name type="scientific">freshwater metagenome</name>
    <dbReference type="NCBI Taxonomy" id="449393"/>
    <lineage>
        <taxon>unclassified sequences</taxon>
        <taxon>metagenomes</taxon>
        <taxon>ecological metagenomes</taxon>
    </lineage>
</organism>
<proteinExistence type="predicted"/>
<feature type="region of interest" description="Disordered" evidence="1">
    <location>
        <begin position="1"/>
        <end position="43"/>
    </location>
</feature>
<feature type="compositionally biased region" description="Low complexity" evidence="1">
    <location>
        <begin position="10"/>
        <end position="39"/>
    </location>
</feature>
<reference evidence="2" key="1">
    <citation type="submission" date="2020-05" db="EMBL/GenBank/DDBJ databases">
        <authorList>
            <person name="Chiriac C."/>
            <person name="Salcher M."/>
            <person name="Ghai R."/>
            <person name="Kavagutti S V."/>
        </authorList>
    </citation>
    <scope>NUCLEOTIDE SEQUENCE</scope>
</reference>
<dbReference type="AlphaFoldDB" id="A0A6J6FTI1"/>
<sequence>MSMHVTLPDPSTSPASTSPASTSPASTSPASTSPRRAPSLDPVPVQYSLTRLQREWQRLCRSPRALARANGWRVRDVPFESLDEVLRFAGFGPARAGFHGDDAALTALLLVARHDDLAARVVLQRVLPGIAARARRRSHADTVAAADELLGAAWTVIRTFPVERRPHYVAAGLLRRIAYAATDPTQRRLMRVVPLPGSTFEEAAATETRPEPADELRELLTIAERAGVSADEIELVRRLGTGATTLQLAEEANVTDRTIRNRRATAVLHLREVARSVA</sequence>
<evidence type="ECO:0000313" key="2">
    <source>
        <dbReference type="EMBL" id="CAB4587888.1"/>
    </source>
</evidence>
<name>A0A6J6FTI1_9ZZZZ</name>
<protein>
    <submittedName>
        <fullName evidence="2">Unannotated protein</fullName>
    </submittedName>
</protein>
<dbReference type="EMBL" id="CAEZSR010000205">
    <property type="protein sequence ID" value="CAB4587888.1"/>
    <property type="molecule type" value="Genomic_DNA"/>
</dbReference>
<gene>
    <name evidence="2" type="ORF">UFOPK1493_03561</name>
</gene>
<evidence type="ECO:0000256" key="1">
    <source>
        <dbReference type="SAM" id="MobiDB-lite"/>
    </source>
</evidence>
<accession>A0A6J6FTI1</accession>